<accession>A0A1H9IHR4</accession>
<evidence type="ECO:0000256" key="3">
    <source>
        <dbReference type="ARBA" id="ARBA00022519"/>
    </source>
</evidence>
<evidence type="ECO:0000256" key="10">
    <source>
        <dbReference type="ARBA" id="ARBA00042775"/>
    </source>
</evidence>
<name>A0A1H9IHR4_9GAMM</name>
<keyword evidence="11 14" id="KW-0413">Isomerase</keyword>
<protein>
    <recommendedName>
        <fullName evidence="9">Periplasmic chaperone PpiD</fullName>
    </recommendedName>
    <alternativeName>
        <fullName evidence="10">Periplasmic folding chaperone</fullName>
    </alternativeName>
</protein>
<evidence type="ECO:0000256" key="1">
    <source>
        <dbReference type="ARBA" id="ARBA00004382"/>
    </source>
</evidence>
<reference evidence="15" key="1">
    <citation type="submission" date="2016-10" db="EMBL/GenBank/DDBJ databases">
        <authorList>
            <person name="Varghese N."/>
            <person name="Submissions S."/>
        </authorList>
    </citation>
    <scope>NUCLEOTIDE SEQUENCE [LARGE SCALE GENOMIC DNA]</scope>
    <source>
        <strain evidence="15">8N4</strain>
    </source>
</reference>
<dbReference type="NCBIfam" id="NF008054">
    <property type="entry name" value="PRK10788.1"/>
    <property type="match status" value="1"/>
</dbReference>
<evidence type="ECO:0000259" key="13">
    <source>
        <dbReference type="PROSITE" id="PS50198"/>
    </source>
</evidence>
<evidence type="ECO:0000256" key="6">
    <source>
        <dbReference type="ARBA" id="ARBA00023136"/>
    </source>
</evidence>
<dbReference type="Pfam" id="PF13145">
    <property type="entry name" value="Rotamase_2"/>
    <property type="match status" value="1"/>
</dbReference>
<keyword evidence="3" id="KW-0997">Cell inner membrane</keyword>
<keyword evidence="7" id="KW-0143">Chaperone</keyword>
<keyword evidence="15" id="KW-1185">Reference proteome</keyword>
<dbReference type="InterPro" id="IPR046357">
    <property type="entry name" value="PPIase_dom_sf"/>
</dbReference>
<dbReference type="Pfam" id="PF13624">
    <property type="entry name" value="SurA_N_3"/>
    <property type="match status" value="1"/>
</dbReference>
<keyword evidence="6 12" id="KW-0472">Membrane</keyword>
<evidence type="ECO:0000313" key="14">
    <source>
        <dbReference type="EMBL" id="SEQ74143.1"/>
    </source>
</evidence>
<dbReference type="InterPro" id="IPR027304">
    <property type="entry name" value="Trigger_fact/SurA_dom_sf"/>
</dbReference>
<evidence type="ECO:0000256" key="4">
    <source>
        <dbReference type="ARBA" id="ARBA00022692"/>
    </source>
</evidence>
<dbReference type="RefSeq" id="WP_092675559.1">
    <property type="nucleotide sequence ID" value="NZ_FOGC01000006.1"/>
</dbReference>
<evidence type="ECO:0000256" key="12">
    <source>
        <dbReference type="SAM" id="Phobius"/>
    </source>
</evidence>
<keyword evidence="5 12" id="KW-1133">Transmembrane helix</keyword>
<dbReference type="GO" id="GO:0005886">
    <property type="term" value="C:plasma membrane"/>
    <property type="evidence" value="ECO:0007669"/>
    <property type="project" value="UniProtKB-SubCell"/>
</dbReference>
<dbReference type="PANTHER" id="PTHR47529">
    <property type="entry name" value="PEPTIDYL-PROLYL CIS-TRANS ISOMERASE D"/>
    <property type="match status" value="1"/>
</dbReference>
<keyword evidence="11" id="KW-0697">Rotamase</keyword>
<evidence type="ECO:0000313" key="15">
    <source>
        <dbReference type="Proteomes" id="UP000242515"/>
    </source>
</evidence>
<evidence type="ECO:0000256" key="7">
    <source>
        <dbReference type="ARBA" id="ARBA00023186"/>
    </source>
</evidence>
<dbReference type="OrthoDB" id="9812372at2"/>
<dbReference type="SUPFAM" id="SSF109998">
    <property type="entry name" value="Triger factor/SurA peptide-binding domain-like"/>
    <property type="match status" value="1"/>
</dbReference>
<gene>
    <name evidence="14" type="ORF">SAMN05216522_10654</name>
</gene>
<dbReference type="GO" id="GO:0003755">
    <property type="term" value="F:peptidyl-prolyl cis-trans isomerase activity"/>
    <property type="evidence" value="ECO:0007669"/>
    <property type="project" value="UniProtKB-KW"/>
</dbReference>
<dbReference type="PANTHER" id="PTHR47529:SF1">
    <property type="entry name" value="PERIPLASMIC CHAPERONE PPID"/>
    <property type="match status" value="1"/>
</dbReference>
<evidence type="ECO:0000256" key="8">
    <source>
        <dbReference type="ARBA" id="ARBA00038408"/>
    </source>
</evidence>
<evidence type="ECO:0000256" key="11">
    <source>
        <dbReference type="PROSITE-ProRule" id="PRU00278"/>
    </source>
</evidence>
<evidence type="ECO:0000256" key="9">
    <source>
        <dbReference type="ARBA" id="ARBA00040743"/>
    </source>
</evidence>
<dbReference type="STRING" id="988801.SAMN05216522_10654"/>
<dbReference type="EMBL" id="FOGC01000006">
    <property type="protein sequence ID" value="SEQ74143.1"/>
    <property type="molecule type" value="Genomic_DNA"/>
</dbReference>
<comment type="subcellular location">
    <subcellularLocation>
        <location evidence="1">Cell inner membrane</location>
        <topology evidence="1">Single-pass type II membrane protein</topology>
        <orientation evidence="1">Periplasmic side</orientation>
    </subcellularLocation>
</comment>
<keyword evidence="4 12" id="KW-0812">Transmembrane</keyword>
<dbReference type="Gene3D" id="3.10.50.40">
    <property type="match status" value="1"/>
</dbReference>
<sequence>MMDNLRSASNHVVLKIILGIIIISFVLTGVSNYLIGGTHYYAAKINGETISRAQFDNAYNNERTRQQQQLGDQYAQLAGNEQFMQQLRQQALSQLVDQTLLQQYVHSLNLAVTDEQIKQAIFAVPQFQTNGHFDNALYNSVLSSVGYTPDSYAASLRKSLANQQLAQAIGNTDFVLNREANRIADLVSQQRRIRQATLNVDALAVQQKVNDDEIKGYYASHQDAFKLPEQFKVSYIKLDAKAMQKAPTEQEIQAWYDSHKADYTQQSRQRYSVIQVKTQQQAKDLLKQLQQGADFAEIARQHSQDPVSAKQGGDLGWMEQDSTPDELTSAKLTEKGALSGVIKSSVGYLIVRLDDVQPEQQQALTTVHQAVADKVQQETAISQFYALQQKVNDAASNDNDSLAAAEQVAGTKAVETSWFSQQSVPNALNFDPVKEVIFNGSLLGEQGTPGSNSSIITVDGDRAFLVRISAHQPAKVKPQAEVTAEITAAIKHDKAVAAAKAQAESIVSELRQGKQTRFTQSGLQFGAAQTLQRNQQSSLSETVFGLTPPQGTTPSYGFTRDNSGNVVIIALDKVMTGEMPAAQKAQMVNGIADNNAQLAFTALLEQLRQEAKIQYGDAVQLQ</sequence>
<keyword evidence="2" id="KW-1003">Cell membrane</keyword>
<dbReference type="PROSITE" id="PS50198">
    <property type="entry name" value="PPIC_PPIASE_2"/>
    <property type="match status" value="1"/>
</dbReference>
<dbReference type="AlphaFoldDB" id="A0A1H9IHR4"/>
<comment type="similarity">
    <text evidence="8">Belongs to the PpiD chaperone family.</text>
</comment>
<dbReference type="Proteomes" id="UP000242515">
    <property type="component" value="Unassembled WGS sequence"/>
</dbReference>
<organism evidence="14 15">
    <name type="scientific">Rosenbergiella nectarea</name>
    <dbReference type="NCBI Taxonomy" id="988801"/>
    <lineage>
        <taxon>Bacteria</taxon>
        <taxon>Pseudomonadati</taxon>
        <taxon>Pseudomonadota</taxon>
        <taxon>Gammaproteobacteria</taxon>
        <taxon>Enterobacterales</taxon>
        <taxon>Erwiniaceae</taxon>
        <taxon>Rosenbergiella</taxon>
    </lineage>
</organism>
<dbReference type="InterPro" id="IPR000297">
    <property type="entry name" value="PPIase_PpiC"/>
</dbReference>
<evidence type="ECO:0000256" key="2">
    <source>
        <dbReference type="ARBA" id="ARBA00022475"/>
    </source>
</evidence>
<feature type="domain" description="PpiC" evidence="13">
    <location>
        <begin position="266"/>
        <end position="355"/>
    </location>
</feature>
<feature type="transmembrane region" description="Helical" evidence="12">
    <location>
        <begin position="12"/>
        <end position="35"/>
    </location>
</feature>
<dbReference type="Gene3D" id="1.10.4030.10">
    <property type="entry name" value="Porin chaperone SurA, peptide-binding domain"/>
    <property type="match status" value="1"/>
</dbReference>
<proteinExistence type="inferred from homology"/>
<dbReference type="InterPro" id="IPR052029">
    <property type="entry name" value="PpiD_chaperone"/>
</dbReference>
<dbReference type="SUPFAM" id="SSF54534">
    <property type="entry name" value="FKBP-like"/>
    <property type="match status" value="1"/>
</dbReference>
<evidence type="ECO:0000256" key="5">
    <source>
        <dbReference type="ARBA" id="ARBA00022989"/>
    </source>
</evidence>